<proteinExistence type="predicted"/>
<dbReference type="Proteomes" id="UP001056120">
    <property type="component" value="Linkage Group LG06"/>
</dbReference>
<organism evidence="1 2">
    <name type="scientific">Smallanthus sonchifolius</name>
    <dbReference type="NCBI Taxonomy" id="185202"/>
    <lineage>
        <taxon>Eukaryota</taxon>
        <taxon>Viridiplantae</taxon>
        <taxon>Streptophyta</taxon>
        <taxon>Embryophyta</taxon>
        <taxon>Tracheophyta</taxon>
        <taxon>Spermatophyta</taxon>
        <taxon>Magnoliopsida</taxon>
        <taxon>eudicotyledons</taxon>
        <taxon>Gunneridae</taxon>
        <taxon>Pentapetalae</taxon>
        <taxon>asterids</taxon>
        <taxon>campanulids</taxon>
        <taxon>Asterales</taxon>
        <taxon>Asteraceae</taxon>
        <taxon>Asteroideae</taxon>
        <taxon>Heliantheae alliance</taxon>
        <taxon>Millerieae</taxon>
        <taxon>Smallanthus</taxon>
    </lineage>
</organism>
<name>A0ACB9J217_9ASTR</name>
<accession>A0ACB9J217</accession>
<gene>
    <name evidence="1" type="ORF">L1987_18983</name>
</gene>
<evidence type="ECO:0000313" key="1">
    <source>
        <dbReference type="EMBL" id="KAI3814234.1"/>
    </source>
</evidence>
<sequence length="207" mass="23371">MYVSAEVTTCSGDEVDIDGVKNFLAFNKHCTREFIRDCQQYLHFKCDLKKYVKTCDNHDLEKCSEFDISNVSTCSTNSVCHVSDCVSEVSSTSTFFDKVVHTARDYAPIHKNSFLAEDVMLDKFGIPLIQDYDLSHEKPKKDDFKAPENHILMSDQESKKSVQVKISAPTKIQREVKVSNKVSVKGKSVDAKDKFIAVKDKPTQSKG</sequence>
<reference evidence="1 2" key="2">
    <citation type="journal article" date="2022" name="Mol. Ecol. Resour.">
        <title>The genomes of chicory, endive, great burdock and yacon provide insights into Asteraceae paleo-polyploidization history and plant inulin production.</title>
        <authorList>
            <person name="Fan W."/>
            <person name="Wang S."/>
            <person name="Wang H."/>
            <person name="Wang A."/>
            <person name="Jiang F."/>
            <person name="Liu H."/>
            <person name="Zhao H."/>
            <person name="Xu D."/>
            <person name="Zhang Y."/>
        </authorList>
    </citation>
    <scope>NUCLEOTIDE SEQUENCE [LARGE SCALE GENOMIC DNA]</scope>
    <source>
        <strain evidence="2">cv. Yunnan</strain>
        <tissue evidence="1">Leaves</tissue>
    </source>
</reference>
<protein>
    <submittedName>
        <fullName evidence="1">Uncharacterized protein</fullName>
    </submittedName>
</protein>
<evidence type="ECO:0000313" key="2">
    <source>
        <dbReference type="Proteomes" id="UP001056120"/>
    </source>
</evidence>
<comment type="caution">
    <text evidence="1">The sequence shown here is derived from an EMBL/GenBank/DDBJ whole genome shotgun (WGS) entry which is preliminary data.</text>
</comment>
<reference evidence="2" key="1">
    <citation type="journal article" date="2022" name="Mol. Ecol. Resour.">
        <title>The genomes of chicory, endive, great burdock and yacon provide insights into Asteraceae palaeo-polyploidization history and plant inulin production.</title>
        <authorList>
            <person name="Fan W."/>
            <person name="Wang S."/>
            <person name="Wang H."/>
            <person name="Wang A."/>
            <person name="Jiang F."/>
            <person name="Liu H."/>
            <person name="Zhao H."/>
            <person name="Xu D."/>
            <person name="Zhang Y."/>
        </authorList>
    </citation>
    <scope>NUCLEOTIDE SEQUENCE [LARGE SCALE GENOMIC DNA]</scope>
    <source>
        <strain evidence="2">cv. Yunnan</strain>
    </source>
</reference>
<dbReference type="EMBL" id="CM042023">
    <property type="protein sequence ID" value="KAI3814234.1"/>
    <property type="molecule type" value="Genomic_DNA"/>
</dbReference>
<keyword evidence="2" id="KW-1185">Reference proteome</keyword>